<evidence type="ECO:0000256" key="1">
    <source>
        <dbReference type="SAM" id="MobiDB-lite"/>
    </source>
</evidence>
<dbReference type="VEuPathDB" id="TriTrypDB:TcIL3000_4_170"/>
<protein>
    <recommendedName>
        <fullName evidence="3">Zinc knuckle</fullName>
    </recommendedName>
</protein>
<gene>
    <name evidence="2" type="ORF">TCIL3000_4_170</name>
</gene>
<dbReference type="AlphaFoldDB" id="G0UKN5"/>
<feature type="compositionally biased region" description="Basic and acidic residues" evidence="1">
    <location>
        <begin position="96"/>
        <end position="144"/>
    </location>
</feature>
<organism evidence="2">
    <name type="scientific">Trypanosoma congolense (strain IL3000)</name>
    <dbReference type="NCBI Taxonomy" id="1068625"/>
    <lineage>
        <taxon>Eukaryota</taxon>
        <taxon>Discoba</taxon>
        <taxon>Euglenozoa</taxon>
        <taxon>Kinetoplastea</taxon>
        <taxon>Metakinetoplastina</taxon>
        <taxon>Trypanosomatida</taxon>
        <taxon>Trypanosomatidae</taxon>
        <taxon>Trypanosoma</taxon>
        <taxon>Nannomonas</taxon>
    </lineage>
</organism>
<proteinExistence type="predicted"/>
<name>G0UKN5_TRYCI</name>
<evidence type="ECO:0008006" key="3">
    <source>
        <dbReference type="Google" id="ProtNLM"/>
    </source>
</evidence>
<dbReference type="EMBL" id="HE575317">
    <property type="protein sequence ID" value="CCC89940.1"/>
    <property type="molecule type" value="Genomic_DNA"/>
</dbReference>
<dbReference type="Pfam" id="PF13917">
    <property type="entry name" value="zf-CCHC_3"/>
    <property type="match status" value="1"/>
</dbReference>
<feature type="region of interest" description="Disordered" evidence="1">
    <location>
        <begin position="94"/>
        <end position="153"/>
    </location>
</feature>
<reference evidence="2" key="1">
    <citation type="journal article" date="2012" name="Proc. Natl. Acad. Sci. U.S.A.">
        <title>Antigenic diversity is generated by distinct evolutionary mechanisms in African trypanosome species.</title>
        <authorList>
            <person name="Jackson A.P."/>
            <person name="Berry A."/>
            <person name="Aslett M."/>
            <person name="Allison H.C."/>
            <person name="Burton P."/>
            <person name="Vavrova-Anderson J."/>
            <person name="Brown R."/>
            <person name="Browne H."/>
            <person name="Corton N."/>
            <person name="Hauser H."/>
            <person name="Gamble J."/>
            <person name="Gilderthorp R."/>
            <person name="Marcello L."/>
            <person name="McQuillan J."/>
            <person name="Otto T.D."/>
            <person name="Quail M.A."/>
            <person name="Sanders M.J."/>
            <person name="van Tonder A."/>
            <person name="Ginger M.L."/>
            <person name="Field M.C."/>
            <person name="Barry J.D."/>
            <person name="Hertz-Fowler C."/>
            <person name="Berriman M."/>
        </authorList>
    </citation>
    <scope>NUCLEOTIDE SEQUENCE</scope>
    <source>
        <strain evidence="2">IL3000</strain>
    </source>
</reference>
<evidence type="ECO:0000313" key="2">
    <source>
        <dbReference type="EMBL" id="CCC89940.1"/>
    </source>
</evidence>
<accession>G0UKN5</accession>
<sequence>MYGSTGPPRKYSTPRGVDNTVSVKRTCQKCGSKEHWTFECKAEGKTSGKATTRLSRSQQLRWGVKQKRHEFVPEPTEWEAYVERVKGVERQMVAEARSEADRKKRRTEKEQRDEVGDGKEEPGAGPPEAKKTTVDDADEVKDCNDIPSGSPSA</sequence>